<dbReference type="AlphaFoldDB" id="A0A7N9CKU2"/>
<protein>
    <submittedName>
        <fullName evidence="1">Uncharacterized protein</fullName>
    </submittedName>
</protein>
<keyword evidence="2" id="KW-1185">Reference proteome</keyword>
<proteinExistence type="predicted"/>
<reference evidence="1" key="3">
    <citation type="submission" date="2025-09" db="UniProtKB">
        <authorList>
            <consortium name="Ensembl"/>
        </authorList>
    </citation>
    <scope>IDENTIFICATION</scope>
</reference>
<reference evidence="1 2" key="1">
    <citation type="submission" date="2013-03" db="EMBL/GenBank/DDBJ databases">
        <authorList>
            <person name="Warren W."/>
            <person name="Wilson R.K."/>
        </authorList>
    </citation>
    <scope>NUCLEOTIDE SEQUENCE</scope>
</reference>
<dbReference type="Proteomes" id="UP000233100">
    <property type="component" value="Chromosome 9"/>
</dbReference>
<evidence type="ECO:0000313" key="2">
    <source>
        <dbReference type="Proteomes" id="UP000233100"/>
    </source>
</evidence>
<dbReference type="Ensembl" id="ENSMFAT00000084195.1">
    <property type="protein sequence ID" value="ENSMFAP00000051676.1"/>
    <property type="gene ID" value="ENSMFAG00000064549.1"/>
</dbReference>
<name>A0A7N9CKU2_MACFA</name>
<sequence>HDPNTPHQAPHPTLRITIQQETWVANQASSVKNLNGFQEKIDLQPNST</sequence>
<reference evidence="1" key="2">
    <citation type="submission" date="2025-08" db="UniProtKB">
        <authorList>
            <consortium name="Ensembl"/>
        </authorList>
    </citation>
    <scope>IDENTIFICATION</scope>
</reference>
<evidence type="ECO:0000313" key="1">
    <source>
        <dbReference type="Ensembl" id="ENSMFAP00000051676.1"/>
    </source>
</evidence>
<accession>A0A7N9CKU2</accession>
<organism evidence="1 2">
    <name type="scientific">Macaca fascicularis</name>
    <name type="common">Crab-eating macaque</name>
    <name type="synonym">Cynomolgus monkey</name>
    <dbReference type="NCBI Taxonomy" id="9541"/>
    <lineage>
        <taxon>Eukaryota</taxon>
        <taxon>Metazoa</taxon>
        <taxon>Chordata</taxon>
        <taxon>Craniata</taxon>
        <taxon>Vertebrata</taxon>
        <taxon>Euteleostomi</taxon>
        <taxon>Mammalia</taxon>
        <taxon>Eutheria</taxon>
        <taxon>Euarchontoglires</taxon>
        <taxon>Primates</taxon>
        <taxon>Haplorrhini</taxon>
        <taxon>Catarrhini</taxon>
        <taxon>Cercopithecidae</taxon>
        <taxon>Cercopithecinae</taxon>
        <taxon>Macaca</taxon>
    </lineage>
</organism>